<dbReference type="HOGENOM" id="CLU_018719_0_0_7"/>
<dbReference type="STRING" id="316067.Geob_1216"/>
<dbReference type="CAZy" id="GH57">
    <property type="family name" value="Glycoside Hydrolase Family 57"/>
</dbReference>
<dbReference type="eggNOG" id="COG1449">
    <property type="taxonomic scope" value="Bacteria"/>
</dbReference>
<evidence type="ECO:0000256" key="2">
    <source>
        <dbReference type="ARBA" id="ARBA00023277"/>
    </source>
</evidence>
<proteinExistence type="inferred from homology"/>
<accession>B9M3T3</accession>
<keyword evidence="2" id="KW-0119">Carbohydrate metabolism</keyword>
<reference evidence="4 5" key="1">
    <citation type="submission" date="2009-01" db="EMBL/GenBank/DDBJ databases">
        <title>Complete sequence of Geobacter sp. FRC-32.</title>
        <authorList>
            <consortium name="US DOE Joint Genome Institute"/>
            <person name="Lucas S."/>
            <person name="Copeland A."/>
            <person name="Lapidus A."/>
            <person name="Glavina del Rio T."/>
            <person name="Dalin E."/>
            <person name="Tice H."/>
            <person name="Bruce D."/>
            <person name="Goodwin L."/>
            <person name="Pitluck S."/>
            <person name="Saunders E."/>
            <person name="Brettin T."/>
            <person name="Detter J.C."/>
            <person name="Han C."/>
            <person name="Larimer F."/>
            <person name="Land M."/>
            <person name="Hauser L."/>
            <person name="Kyrpides N."/>
            <person name="Ovchinnikova G."/>
            <person name="Kostka J."/>
            <person name="Richardson P."/>
        </authorList>
    </citation>
    <scope>NUCLEOTIDE SEQUENCE [LARGE SCALE GENOMIC DNA]</scope>
    <source>
        <strain evidence="5">DSM 22248 / JCM 15807 / FRC-32</strain>
    </source>
</reference>
<name>B9M3T3_GEODF</name>
<dbReference type="CDD" id="cd10797">
    <property type="entry name" value="GH57N_APU_like_1"/>
    <property type="match status" value="1"/>
</dbReference>
<dbReference type="GO" id="GO:0005975">
    <property type="term" value="P:carbohydrate metabolic process"/>
    <property type="evidence" value="ECO:0007669"/>
    <property type="project" value="InterPro"/>
</dbReference>
<keyword evidence="4" id="KW-0378">Hydrolase</keyword>
<evidence type="ECO:0000256" key="1">
    <source>
        <dbReference type="ARBA" id="ARBA00006821"/>
    </source>
</evidence>
<dbReference type="InterPro" id="IPR004300">
    <property type="entry name" value="Glyco_hydro_57_N"/>
</dbReference>
<dbReference type="PANTHER" id="PTHR36306:SF3">
    <property type="entry name" value="GLYCOSIDE HYDROLASE FAMILY 57"/>
    <property type="match status" value="1"/>
</dbReference>
<dbReference type="KEGG" id="geo:Geob_1216"/>
<evidence type="ECO:0000313" key="4">
    <source>
        <dbReference type="EMBL" id="ACM19576.1"/>
    </source>
</evidence>
<dbReference type="Proteomes" id="UP000007721">
    <property type="component" value="Chromosome"/>
</dbReference>
<dbReference type="InterPro" id="IPR052046">
    <property type="entry name" value="GH57_Enzymes"/>
</dbReference>
<evidence type="ECO:0000259" key="3">
    <source>
        <dbReference type="Pfam" id="PF03065"/>
    </source>
</evidence>
<sequence>MERFICIHGHFYQPPRENPWLEAIEIQDSARPYHDWNERIAAECYAPNSASRILDGEGWIKDIVSNYAKISFNFGPTLLSWMQGCDPELYQAVLDADRQSMEWRSGHGAAIAQVYNHMIMPLANARDKCSQVVWGLRDFEHRFKRFPEGMWLAETAVDLESLDILAEQGIKYTILAPRQAASFRKIGEEQWQECNGSIDPTRAYLCRLPSKRTITLFFYDGPISQAVAFEDLLNRGEAFANRLLGGFDDGRDWPQLFHIATDGETYGHHHKFGDMALAAALDHMESNSLARLSNYGEYLAKFPPTVEVQIHENSSWSCAHGIERWRSNCGCNSGGHGGWNQEWRAPLRSALDWLRDRLAERYDELGRQYLKDPWQARNEYIRVVLDRDEANRNTFFAEQARRNLSDDDKVAVLKLQEIQRHAMLMYTSCGWFFDELSGIETVQVIQYAGRALQLSHGLLGQDLERGFKERLSAARSNIPENGSGTQIYEKFALPAQVDLTKVAVHFAFSSLFREYPEQTRIFSYTVNVEDYKKMVTEDAALATGTVRIVSEITQESSRLMFCVVRIGHHDFKGGVSPCLIEAACASIKEELLEEFDRGHYIEIVGLLDKHFGMHNFSLLDLFRDEQREILNLILDATMEEFTQDYRSIYEHNRHLMEFVQETGMPVPKRFLAAAEISLNTEIKEALMAEDMDGDQVQRVIANMQRWQVAVDLPEVEYSLRTFADGLMDQFYGNPSDLALLQRIKRFVELQKSTPIQVDLWDMQNVYYKLAKTAYPQFQSRAGEGDGAAAGWVEAFKQLGAMLSMNLGTILPEG</sequence>
<dbReference type="Gene3D" id="3.20.110.20">
    <property type="match status" value="1"/>
</dbReference>
<comment type="similarity">
    <text evidence="1">Belongs to the glycosyl hydrolase 57 family.</text>
</comment>
<dbReference type="InterPro" id="IPR021923">
    <property type="entry name" value="DUF3536"/>
</dbReference>
<dbReference type="PANTHER" id="PTHR36306">
    <property type="entry name" value="ALPHA-AMYLASE-RELATED-RELATED"/>
    <property type="match status" value="1"/>
</dbReference>
<dbReference type="AlphaFoldDB" id="B9M3T3"/>
<dbReference type="OrthoDB" id="9757977at2"/>
<protein>
    <submittedName>
        <fullName evidence="4">Glycoside hydrolase, family 57, DUF3536 domain-containing</fullName>
    </submittedName>
</protein>
<dbReference type="Pfam" id="PF03065">
    <property type="entry name" value="Glyco_hydro_57"/>
    <property type="match status" value="1"/>
</dbReference>
<dbReference type="SUPFAM" id="SSF88713">
    <property type="entry name" value="Glycoside hydrolase/deacetylase"/>
    <property type="match status" value="1"/>
</dbReference>
<dbReference type="EMBL" id="CP001390">
    <property type="protein sequence ID" value="ACM19576.1"/>
    <property type="molecule type" value="Genomic_DNA"/>
</dbReference>
<dbReference type="GO" id="GO:0016787">
    <property type="term" value="F:hydrolase activity"/>
    <property type="evidence" value="ECO:0007669"/>
    <property type="project" value="UniProtKB-KW"/>
</dbReference>
<dbReference type="InterPro" id="IPR011330">
    <property type="entry name" value="Glyco_hydro/deAcase_b/a-brl"/>
</dbReference>
<organism evidence="4 5">
    <name type="scientific">Geotalea daltonii (strain DSM 22248 / JCM 15807 / FRC-32)</name>
    <name type="common">Geobacter daltonii</name>
    <dbReference type="NCBI Taxonomy" id="316067"/>
    <lineage>
        <taxon>Bacteria</taxon>
        <taxon>Pseudomonadati</taxon>
        <taxon>Thermodesulfobacteriota</taxon>
        <taxon>Desulfuromonadia</taxon>
        <taxon>Geobacterales</taxon>
        <taxon>Geobacteraceae</taxon>
        <taxon>Geotalea</taxon>
    </lineage>
</organism>
<evidence type="ECO:0000313" key="5">
    <source>
        <dbReference type="Proteomes" id="UP000007721"/>
    </source>
</evidence>
<dbReference type="Pfam" id="PF12055">
    <property type="entry name" value="DUF3536"/>
    <property type="match status" value="1"/>
</dbReference>
<dbReference type="RefSeq" id="WP_012646305.1">
    <property type="nucleotide sequence ID" value="NC_011979.1"/>
</dbReference>
<gene>
    <name evidence="4" type="ordered locus">Geob_1216</name>
</gene>
<feature type="domain" description="Glycoside hydrolase family 57 N-terminal" evidence="3">
    <location>
        <begin position="93"/>
        <end position="309"/>
    </location>
</feature>
<keyword evidence="5" id="KW-1185">Reference proteome</keyword>